<reference evidence="3" key="1">
    <citation type="journal article" date="2020" name="bioRxiv">
        <title>Hybrid origin of Populus tomentosa Carr. identified through genome sequencing and phylogenomic analysis.</title>
        <authorList>
            <person name="An X."/>
            <person name="Gao K."/>
            <person name="Chen Z."/>
            <person name="Li J."/>
            <person name="Yang X."/>
            <person name="Yang X."/>
            <person name="Zhou J."/>
            <person name="Guo T."/>
            <person name="Zhao T."/>
            <person name="Huang S."/>
            <person name="Miao D."/>
            <person name="Khan W.U."/>
            <person name="Rao P."/>
            <person name="Ye M."/>
            <person name="Lei B."/>
            <person name="Liao W."/>
            <person name="Wang J."/>
            <person name="Ji L."/>
            <person name="Li Y."/>
            <person name="Guo B."/>
            <person name="Mustafa N.S."/>
            <person name="Li S."/>
            <person name="Yun Q."/>
            <person name="Keller S.R."/>
            <person name="Mao J."/>
            <person name="Zhang R."/>
            <person name="Strauss S.H."/>
        </authorList>
    </citation>
    <scope>NUCLEOTIDE SEQUENCE</scope>
    <source>
        <strain evidence="3">GM15</strain>
        <tissue evidence="3">Leaf</tissue>
    </source>
</reference>
<proteinExistence type="predicted"/>
<comment type="caution">
    <text evidence="3">The sequence shown here is derived from an EMBL/GenBank/DDBJ whole genome shotgun (WGS) entry which is preliminary data.</text>
</comment>
<feature type="transmembrane region" description="Helical" evidence="1">
    <location>
        <begin position="370"/>
        <end position="390"/>
    </location>
</feature>
<dbReference type="PANTHER" id="PTHR32166">
    <property type="entry name" value="OSJNBA0013A04.12 PROTEIN"/>
    <property type="match status" value="1"/>
</dbReference>
<evidence type="ECO:0000259" key="2">
    <source>
        <dbReference type="Pfam" id="PF04937"/>
    </source>
</evidence>
<dbReference type="PANTHER" id="PTHR32166:SF122">
    <property type="entry name" value="OS09G0499600 PROTEIN"/>
    <property type="match status" value="1"/>
</dbReference>
<keyword evidence="1" id="KW-0472">Membrane</keyword>
<evidence type="ECO:0000313" key="3">
    <source>
        <dbReference type="EMBL" id="KAG6759688.1"/>
    </source>
</evidence>
<accession>A0A8X7YVL2</accession>
<dbReference type="InterPro" id="IPR007021">
    <property type="entry name" value="DUF659"/>
</dbReference>
<feature type="domain" description="DUF659" evidence="2">
    <location>
        <begin position="85"/>
        <end position="236"/>
    </location>
</feature>
<protein>
    <recommendedName>
        <fullName evidence="2">DUF659 domain-containing protein</fullName>
    </recommendedName>
</protein>
<dbReference type="OrthoDB" id="1729094at2759"/>
<dbReference type="EMBL" id="JAAWWB010000019">
    <property type="protein sequence ID" value="KAG6759688.1"/>
    <property type="molecule type" value="Genomic_DNA"/>
</dbReference>
<dbReference type="AlphaFoldDB" id="A0A8X7YVL2"/>
<keyword evidence="1" id="KW-0812">Transmembrane</keyword>
<organism evidence="3 4">
    <name type="scientific">Populus tomentosa</name>
    <name type="common">Chinese white poplar</name>
    <dbReference type="NCBI Taxonomy" id="118781"/>
    <lineage>
        <taxon>Eukaryota</taxon>
        <taxon>Viridiplantae</taxon>
        <taxon>Streptophyta</taxon>
        <taxon>Embryophyta</taxon>
        <taxon>Tracheophyta</taxon>
        <taxon>Spermatophyta</taxon>
        <taxon>Magnoliopsida</taxon>
        <taxon>eudicotyledons</taxon>
        <taxon>Gunneridae</taxon>
        <taxon>Pentapetalae</taxon>
        <taxon>rosids</taxon>
        <taxon>fabids</taxon>
        <taxon>Malpighiales</taxon>
        <taxon>Salicaceae</taxon>
        <taxon>Saliceae</taxon>
        <taxon>Populus</taxon>
    </lineage>
</organism>
<feature type="transmembrane region" description="Helical" evidence="1">
    <location>
        <begin position="410"/>
        <end position="434"/>
    </location>
</feature>
<evidence type="ECO:0000313" key="4">
    <source>
        <dbReference type="Proteomes" id="UP000886885"/>
    </source>
</evidence>
<evidence type="ECO:0000256" key="1">
    <source>
        <dbReference type="SAM" id="Phobius"/>
    </source>
</evidence>
<keyword evidence="1" id="KW-1133">Transmembrane helix</keyword>
<keyword evidence="4" id="KW-1185">Reference proteome</keyword>
<dbReference type="Pfam" id="PF04937">
    <property type="entry name" value="DUF659"/>
    <property type="match status" value="1"/>
</dbReference>
<gene>
    <name evidence="3" type="ORF">POTOM_036173</name>
</gene>
<name>A0A8X7YVL2_POPTO</name>
<sequence length="496" mass="56124">MFIVLVCCESVITDYLGSPNALLISSHGTCDSAECNLLQEDAVECNVIISHRRLRCNVILNYRDSVTEMEALELVAKHGPGFKPPSYHDIREKYLKQEVDHTINLLKEYSLEWKKTGCSIMSDGWTDKKRRSICNFLVNSPKGTVFLSSVDTSNISKTADKVFEMLDAIVERIGEENVVQVVTDNAANYKAAGQLLMGKRKRLFWTPCAAHCIDLILEDFEKKLEVHQVTIANGRRITSYIYSRTILISMLRHFTKGKDLIRPAATRFATAYLTLGCLSDCKIQLMTMFTSIQWRSCRFSKIEEGKRIQSCVLDSKFWHDVTTCIKAAYPLIKVLRLVDSDEKPAMGIHLLSGCSIRSTTLKLQIQVACWFNVSELGTIIVVFLGSLPFLKVLSGSKDRTLKMQRRVFDVLAMGKTIYAFGIVYGVAIMLAVWAQAQCLCPLDHGICFYIHIPWSRDGCNVIYFDPSEEVLVWVFIHFPFELLSSTIKLDKSNTVT</sequence>
<dbReference type="Proteomes" id="UP000886885">
    <property type="component" value="Chromosome 10A"/>
</dbReference>